<keyword evidence="6 7" id="KW-0472">Membrane</keyword>
<dbReference type="Gene3D" id="1.20.1250.20">
    <property type="entry name" value="MFS general substrate transporter like domains"/>
    <property type="match status" value="1"/>
</dbReference>
<feature type="domain" description="Major facilitator superfamily (MFS) profile" evidence="8">
    <location>
        <begin position="60"/>
        <end position="498"/>
    </location>
</feature>
<dbReference type="GO" id="GO:0016020">
    <property type="term" value="C:membrane"/>
    <property type="evidence" value="ECO:0007669"/>
    <property type="project" value="UniProtKB-SubCell"/>
</dbReference>
<gene>
    <name evidence="9" type="ORF">B0T10DRAFT_453545</name>
</gene>
<dbReference type="FunFam" id="1.20.1250.20:FF:000134">
    <property type="entry name" value="MFS sugar transporter protein"/>
    <property type="match status" value="1"/>
</dbReference>
<feature type="transmembrane region" description="Helical" evidence="7">
    <location>
        <begin position="49"/>
        <end position="70"/>
    </location>
</feature>
<evidence type="ECO:0000256" key="1">
    <source>
        <dbReference type="ARBA" id="ARBA00004141"/>
    </source>
</evidence>
<feature type="transmembrane region" description="Helical" evidence="7">
    <location>
        <begin position="219"/>
        <end position="238"/>
    </location>
</feature>
<accession>A0A9P9AW08</accession>
<dbReference type="SUPFAM" id="SSF103473">
    <property type="entry name" value="MFS general substrate transporter"/>
    <property type="match status" value="1"/>
</dbReference>
<dbReference type="Proteomes" id="UP000777438">
    <property type="component" value="Unassembled WGS sequence"/>
</dbReference>
<feature type="transmembrane region" description="Helical" evidence="7">
    <location>
        <begin position="375"/>
        <end position="396"/>
    </location>
</feature>
<evidence type="ECO:0000313" key="10">
    <source>
        <dbReference type="Proteomes" id="UP000777438"/>
    </source>
</evidence>
<keyword evidence="5 7" id="KW-1133">Transmembrane helix</keyword>
<name>A0A9P9AW08_9HYPO</name>
<dbReference type="PANTHER" id="PTHR48022:SF79">
    <property type="entry name" value="LACTOSE PERMEASE, PUTATIVE (AFU_ORTHOLOGUE AFUA_6G01860)-RELATED"/>
    <property type="match status" value="1"/>
</dbReference>
<dbReference type="AlphaFoldDB" id="A0A9P9AW08"/>
<feature type="transmembrane region" description="Helical" evidence="7">
    <location>
        <begin position="90"/>
        <end position="119"/>
    </location>
</feature>
<evidence type="ECO:0000259" key="8">
    <source>
        <dbReference type="PROSITE" id="PS50850"/>
    </source>
</evidence>
<feature type="transmembrane region" description="Helical" evidence="7">
    <location>
        <begin position="153"/>
        <end position="173"/>
    </location>
</feature>
<dbReference type="InterPro" id="IPR050360">
    <property type="entry name" value="MFS_Sugar_Transporters"/>
</dbReference>
<keyword evidence="4 7" id="KW-0812">Transmembrane</keyword>
<keyword evidence="10" id="KW-1185">Reference proteome</keyword>
<comment type="similarity">
    <text evidence="2">Belongs to the major facilitator superfamily. Sugar transporter (TC 2.A.1.1) family.</text>
</comment>
<feature type="transmembrane region" description="Helical" evidence="7">
    <location>
        <begin position="185"/>
        <end position="207"/>
    </location>
</feature>
<dbReference type="InterPro" id="IPR036259">
    <property type="entry name" value="MFS_trans_sf"/>
</dbReference>
<dbReference type="InterPro" id="IPR005828">
    <property type="entry name" value="MFS_sugar_transport-like"/>
</dbReference>
<dbReference type="OrthoDB" id="65569at2759"/>
<evidence type="ECO:0000256" key="7">
    <source>
        <dbReference type="SAM" id="Phobius"/>
    </source>
</evidence>
<proteinExistence type="inferred from homology"/>
<feature type="transmembrane region" description="Helical" evidence="7">
    <location>
        <begin position="448"/>
        <end position="469"/>
    </location>
</feature>
<keyword evidence="3" id="KW-0813">Transport</keyword>
<evidence type="ECO:0000256" key="5">
    <source>
        <dbReference type="ARBA" id="ARBA00022989"/>
    </source>
</evidence>
<dbReference type="GO" id="GO:0005351">
    <property type="term" value="F:carbohydrate:proton symporter activity"/>
    <property type="evidence" value="ECO:0007669"/>
    <property type="project" value="TreeGrafter"/>
</dbReference>
<evidence type="ECO:0000256" key="2">
    <source>
        <dbReference type="ARBA" id="ARBA00010992"/>
    </source>
</evidence>
<feature type="transmembrane region" description="Helical" evidence="7">
    <location>
        <begin position="475"/>
        <end position="494"/>
    </location>
</feature>
<dbReference type="InterPro" id="IPR020846">
    <property type="entry name" value="MFS_dom"/>
</dbReference>
<dbReference type="EMBL" id="JAGPYM010000002">
    <property type="protein sequence ID" value="KAH6898204.1"/>
    <property type="molecule type" value="Genomic_DNA"/>
</dbReference>
<comment type="subcellular location">
    <subcellularLocation>
        <location evidence="1">Membrane</location>
        <topology evidence="1">Multi-pass membrane protein</topology>
    </subcellularLocation>
</comment>
<dbReference type="PANTHER" id="PTHR48022">
    <property type="entry name" value="PLASTIDIC GLUCOSE TRANSPORTER 4"/>
    <property type="match status" value="1"/>
</dbReference>
<evidence type="ECO:0000256" key="6">
    <source>
        <dbReference type="ARBA" id="ARBA00023136"/>
    </source>
</evidence>
<sequence>MAAGDDKHEIHHRDDIAAATKLGVDVGEVVAHRITEDDLLRQSRESLSIYSWTGLRICGIMVVMGLNQAGYGVDWGVIGGINAFDRWRDYYGFEAAGVIISTINALMQIGTFVGAPFLALSDVIGRRGINFAGNLLTVVGAFMQGAAPNLATLMAGRLVLGFGTALCTAPQYVAEVAPVHLRGRIVGIFGACFQVGSLLMMGVMMVLTRWESDWQWRTAFFIQAIFPGLVCILIYLLCPESPRYLVMKGKVQKAREVIARYQTTHNDINDPIVGMVVSQIEESLETSRTTLRASYDFRIFFTRTVGFRTVVLLIYSIFQQWNGGGIIGYYLTPALETVGIKGTLPQLGIGLGSTGLYFVFTLFGAYIIDKFRRRTLIFTGIILIVIFQTAVTITSWRYNVSPSKTSAALMVTWVYCFQICSASTIATMHNLYPVEVLSLSLRAKGMGLYAMFQGAAGVVHTYGIGVGIAKVGYKIWVVYIVYNALQGIIAYFLFPETSKLSLEEIDTIFETPGENPVPMSLKIYKARQEKERMEAEAEASGTDRGLA</sequence>
<evidence type="ECO:0000313" key="9">
    <source>
        <dbReference type="EMBL" id="KAH6898204.1"/>
    </source>
</evidence>
<evidence type="ECO:0000256" key="3">
    <source>
        <dbReference type="ARBA" id="ARBA00022448"/>
    </source>
</evidence>
<dbReference type="Pfam" id="PF00083">
    <property type="entry name" value="Sugar_tr"/>
    <property type="match status" value="1"/>
</dbReference>
<feature type="transmembrane region" description="Helical" evidence="7">
    <location>
        <begin position="347"/>
        <end position="368"/>
    </location>
</feature>
<evidence type="ECO:0000256" key="4">
    <source>
        <dbReference type="ARBA" id="ARBA00022692"/>
    </source>
</evidence>
<protein>
    <submittedName>
        <fullName evidence="9">Sugar transporter</fullName>
    </submittedName>
</protein>
<comment type="caution">
    <text evidence="9">The sequence shown here is derived from an EMBL/GenBank/DDBJ whole genome shotgun (WGS) entry which is preliminary data.</text>
</comment>
<organism evidence="9 10">
    <name type="scientific">Thelonectria olida</name>
    <dbReference type="NCBI Taxonomy" id="1576542"/>
    <lineage>
        <taxon>Eukaryota</taxon>
        <taxon>Fungi</taxon>
        <taxon>Dikarya</taxon>
        <taxon>Ascomycota</taxon>
        <taxon>Pezizomycotina</taxon>
        <taxon>Sordariomycetes</taxon>
        <taxon>Hypocreomycetidae</taxon>
        <taxon>Hypocreales</taxon>
        <taxon>Nectriaceae</taxon>
        <taxon>Thelonectria</taxon>
    </lineage>
</organism>
<dbReference type="PROSITE" id="PS50850">
    <property type="entry name" value="MFS"/>
    <property type="match status" value="1"/>
</dbReference>
<keyword evidence="9" id="KW-0762">Sugar transport</keyword>
<reference evidence="9 10" key="1">
    <citation type="journal article" date="2021" name="Nat. Commun.">
        <title>Genetic determinants of endophytism in the Arabidopsis root mycobiome.</title>
        <authorList>
            <person name="Mesny F."/>
            <person name="Miyauchi S."/>
            <person name="Thiergart T."/>
            <person name="Pickel B."/>
            <person name="Atanasova L."/>
            <person name="Karlsson M."/>
            <person name="Huettel B."/>
            <person name="Barry K.W."/>
            <person name="Haridas S."/>
            <person name="Chen C."/>
            <person name="Bauer D."/>
            <person name="Andreopoulos W."/>
            <person name="Pangilinan J."/>
            <person name="LaButti K."/>
            <person name="Riley R."/>
            <person name="Lipzen A."/>
            <person name="Clum A."/>
            <person name="Drula E."/>
            <person name="Henrissat B."/>
            <person name="Kohler A."/>
            <person name="Grigoriev I.V."/>
            <person name="Martin F.M."/>
            <person name="Hacquard S."/>
        </authorList>
    </citation>
    <scope>NUCLEOTIDE SEQUENCE [LARGE SCALE GENOMIC DNA]</scope>
    <source>
        <strain evidence="9 10">MPI-CAGE-CH-0241</strain>
    </source>
</reference>
<feature type="transmembrane region" description="Helical" evidence="7">
    <location>
        <begin position="131"/>
        <end position="147"/>
    </location>
</feature>